<name>H8X2K9_CANO9</name>
<evidence type="ECO:0000256" key="2">
    <source>
        <dbReference type="SAM" id="MobiDB-lite"/>
    </source>
</evidence>
<feature type="compositionally biased region" description="Basic and acidic residues" evidence="2">
    <location>
        <begin position="477"/>
        <end position="496"/>
    </location>
</feature>
<feature type="compositionally biased region" description="Basic and acidic residues" evidence="2">
    <location>
        <begin position="743"/>
        <end position="776"/>
    </location>
</feature>
<evidence type="ECO:0000313" key="4">
    <source>
        <dbReference type="EMBL" id="CCG25556.1"/>
    </source>
</evidence>
<feature type="region of interest" description="Disordered" evidence="2">
    <location>
        <begin position="476"/>
        <end position="516"/>
    </location>
</feature>
<dbReference type="OrthoDB" id="4026351at2759"/>
<feature type="compositionally biased region" description="Basic residues" evidence="2">
    <location>
        <begin position="1294"/>
        <end position="1308"/>
    </location>
</feature>
<evidence type="ECO:0000256" key="3">
    <source>
        <dbReference type="SAM" id="SignalP"/>
    </source>
</evidence>
<feature type="region of interest" description="Disordered" evidence="2">
    <location>
        <begin position="528"/>
        <end position="641"/>
    </location>
</feature>
<feature type="signal peptide" evidence="3">
    <location>
        <begin position="1"/>
        <end position="26"/>
    </location>
</feature>
<keyword evidence="3" id="KW-0732">Signal</keyword>
<feature type="compositionally biased region" description="Basic and acidic residues" evidence="2">
    <location>
        <begin position="841"/>
        <end position="855"/>
    </location>
</feature>
<feature type="compositionally biased region" description="Basic and acidic residues" evidence="2">
    <location>
        <begin position="1054"/>
        <end position="1073"/>
    </location>
</feature>
<dbReference type="RefSeq" id="XP_003868460.1">
    <property type="nucleotide sequence ID" value="XM_003868412.1"/>
</dbReference>
<sequence>MSYSTSFTVLACILVIVLYKLHESKSTKLRSVQLEYESFLKSSKSSQDEQTMLFKEELETLKKDSLEKIELSKKQIGQLESQLREYTVKNEKLVASEDKSTSEALSLMRKISAKEKESDQLKHDLEQAQKHGEKLAQDYKFQLNTQIEKLAVEKDSRIAELEELVATTKRETLYQRELFKTTESDKEDTITELRQSLSELQKKIDELEHSNKDQVSKNNQLIKDFDQSQKDLEDLRSAYKTIHEDYAKVSGDLDDTRKALVDLKERAEMLVHSETNLGNELNVSKSKIHESSEKIDSTAKELQIYQAFFKKCEFYIEDLKRFDPGFAEIAKHLEQVATTYEAVSSGEDYHSDDDYLSDTKQGEVDQNEFAILTKKASKNTFTLIERYIEELRARVAREKSLSGKNGSENIDLKKAVAELKKQLSDAESRNVTVLSIILESRNLVEDELSKSPVNEKKLKEVFHNAYQNIENCLKTGSYEKDTSQSDNKSESRDKGSPSHMAGFENGTASGSQNLDGISNTKEAEQKRFNGGNVLSPPDSSSKTRNSVENKKEETVDTIDVTVEKNDKTNDNNERRHSPNESTLPKDDTEEMVSSKSHDTPKPTAKGLTLSTSNKVEQPLSSMWASKKNSHANSDADSGFAPSVPVFKTVQDIFSTSPPALTSDAKENIGTGPESGASKISDKSKKCDIRKLDVTDKTEKSESDNFKSTNDEVEDSSEEKNNCNEGDSKHDLEASVSNQGADSDEGKSTLEKIDEKLREDVIAEEKTTQDEKLLAKEEAEEDKEILSRYNLRAAENEGDEGKEMEPSIDPLSEDPAGEEGKANVKEEANAFHSISESQSKFEAFKRDIEDAKDASTRADIYTNDTNGTKDARNTNDTNDTDNDNHAKDSTHLSETHSGSVSEQMFNAFKRDIRDAKEIEDSNEDSEDGPMKEGKDTNEEAKKGSIKESIEMHEGAKDDVFKSNEVKGEKVKTDGAKNADVKQDEFKKDDHLKDNESPSKDEKSEEDSKSKFDASSSASEDLNGAKQKIGRSHNVDNVGNSNASIETAKLQSKNESITDTKSGEDKPISKLKSEEDAQTSTSKSENTQSDTTSVADKGEQFPTYDSNSGEGSTSSKLNEVDSKALTTNDNSTSVGIDTAQKIVSSREHTEQVIDEVKNNEKQKSELNDEHEEKSCAKEANNNNKLDLMPRTDEQGDQDNGKRNNDEADSITHSFDGESEEMREEDEEMSQSRGSIESEITTNIDDTLSLGHGESNDEKSAISNEDIDIKSTSARDLFESSNKSSNSKSNSASPTKMKSKKGKKKKSKSAF</sequence>
<keyword evidence="1" id="KW-0175">Coiled coil</keyword>
<feature type="compositionally biased region" description="Basic and acidic residues" evidence="2">
    <location>
        <begin position="545"/>
        <end position="554"/>
    </location>
</feature>
<feature type="compositionally biased region" description="Basic and acidic residues" evidence="2">
    <location>
        <begin position="561"/>
        <end position="586"/>
    </location>
</feature>
<organism evidence="4 5">
    <name type="scientific">Candida orthopsilosis (strain 90-125)</name>
    <name type="common">Yeast</name>
    <dbReference type="NCBI Taxonomy" id="1136231"/>
    <lineage>
        <taxon>Eukaryota</taxon>
        <taxon>Fungi</taxon>
        <taxon>Dikarya</taxon>
        <taxon>Ascomycota</taxon>
        <taxon>Saccharomycotina</taxon>
        <taxon>Pichiomycetes</taxon>
        <taxon>Debaryomycetaceae</taxon>
        <taxon>Candida/Lodderomyces clade</taxon>
        <taxon>Candida</taxon>
    </lineage>
</organism>
<dbReference type="KEGG" id="cot:CORT_0C01790"/>
<feature type="compositionally biased region" description="Polar residues" evidence="2">
    <location>
        <begin position="608"/>
        <end position="623"/>
    </location>
</feature>
<feature type="compositionally biased region" description="Polar residues" evidence="2">
    <location>
        <begin position="1228"/>
        <end position="1243"/>
    </location>
</feature>
<feature type="compositionally biased region" description="Polar residues" evidence="2">
    <location>
        <begin position="506"/>
        <end position="516"/>
    </location>
</feature>
<dbReference type="HOGENOM" id="CLU_260918_0_0_1"/>
<accession>H8X2K9</accession>
<feature type="compositionally biased region" description="Polar residues" evidence="2">
    <location>
        <begin position="894"/>
        <end position="903"/>
    </location>
</feature>
<feature type="coiled-coil region" evidence="1">
    <location>
        <begin position="55"/>
        <end position="238"/>
    </location>
</feature>
<feature type="compositionally biased region" description="Polar residues" evidence="2">
    <location>
        <begin position="1076"/>
        <end position="1092"/>
    </location>
</feature>
<proteinExistence type="predicted"/>
<feature type="compositionally biased region" description="Acidic residues" evidence="2">
    <location>
        <begin position="1214"/>
        <end position="1226"/>
    </location>
</feature>
<feature type="compositionally biased region" description="Low complexity" evidence="2">
    <location>
        <begin position="1277"/>
        <end position="1290"/>
    </location>
</feature>
<feature type="compositionally biased region" description="Basic and acidic residues" evidence="2">
    <location>
        <begin position="679"/>
        <end position="704"/>
    </location>
</feature>
<evidence type="ECO:0000313" key="5">
    <source>
        <dbReference type="Proteomes" id="UP000005018"/>
    </source>
</evidence>
<feature type="compositionally biased region" description="Polar residues" evidence="2">
    <location>
        <begin position="1122"/>
        <end position="1133"/>
    </location>
</feature>
<gene>
    <name evidence="4" type="ORF">CORT_0C01790</name>
</gene>
<feature type="compositionally biased region" description="Basic and acidic residues" evidence="2">
    <location>
        <begin position="717"/>
        <end position="732"/>
    </location>
</feature>
<feature type="compositionally biased region" description="Basic and acidic residues" evidence="2">
    <location>
        <begin position="1185"/>
        <end position="1203"/>
    </location>
</feature>
<keyword evidence="5" id="KW-1185">Reference proteome</keyword>
<protein>
    <submittedName>
        <fullName evidence="4">Uso6 vesicular transport protein</fullName>
    </submittedName>
</protein>
<dbReference type="EMBL" id="HE681721">
    <property type="protein sequence ID" value="CCG25556.1"/>
    <property type="molecule type" value="Genomic_DNA"/>
</dbReference>
<feature type="compositionally biased region" description="Basic and acidic residues" evidence="2">
    <location>
        <begin position="907"/>
        <end position="918"/>
    </location>
</feature>
<feature type="compositionally biased region" description="Basic and acidic residues" evidence="2">
    <location>
        <begin position="881"/>
        <end position="893"/>
    </location>
</feature>
<feature type="compositionally biased region" description="Polar residues" evidence="2">
    <location>
        <begin position="1033"/>
        <end position="1053"/>
    </location>
</feature>
<feature type="compositionally biased region" description="Basic and acidic residues" evidence="2">
    <location>
        <begin position="1142"/>
        <end position="1174"/>
    </location>
</feature>
<feature type="compositionally biased region" description="Basic and acidic residues" evidence="2">
    <location>
        <begin position="927"/>
        <end position="1010"/>
    </location>
</feature>
<feature type="chain" id="PRO_5003616739" evidence="3">
    <location>
        <begin position="27"/>
        <end position="1308"/>
    </location>
</feature>
<feature type="compositionally biased region" description="Basic and acidic residues" evidence="2">
    <location>
        <begin position="817"/>
        <end position="828"/>
    </location>
</feature>
<feature type="compositionally biased region" description="Polar residues" evidence="2">
    <location>
        <begin position="1101"/>
        <end position="1115"/>
    </location>
</feature>
<feature type="region of interest" description="Disordered" evidence="2">
    <location>
        <begin position="655"/>
        <end position="1308"/>
    </location>
</feature>
<reference evidence="4 5" key="1">
    <citation type="journal article" date="2012" name="PLoS ONE">
        <title>Sequence and analysis of the genome of the pathogenic yeast Candida orthopsilosis.</title>
        <authorList>
            <person name="Riccombeni A."/>
            <person name="Vidanes G."/>
            <person name="Proux-Wera E."/>
            <person name="Wolfe K.H."/>
            <person name="Butler G."/>
        </authorList>
    </citation>
    <scope>NUCLEOTIDE SEQUENCE [LARGE SCALE GENOMIC DNA]</scope>
    <source>
        <strain evidence="4 5">Co 90-125</strain>
    </source>
</reference>
<dbReference type="GeneID" id="14539429"/>
<evidence type="ECO:0000256" key="1">
    <source>
        <dbReference type="SAM" id="Coils"/>
    </source>
</evidence>
<dbReference type="Proteomes" id="UP000005018">
    <property type="component" value="Chromosome 3"/>
</dbReference>